<comment type="caution">
    <text evidence="2">The sequence shown here is derived from an EMBL/GenBank/DDBJ whole genome shotgun (WGS) entry which is preliminary data.</text>
</comment>
<feature type="region of interest" description="Disordered" evidence="1">
    <location>
        <begin position="1"/>
        <end position="59"/>
    </location>
</feature>
<name>A0ABW1EAA6_9ACTN</name>
<dbReference type="Proteomes" id="UP001596180">
    <property type="component" value="Unassembled WGS sequence"/>
</dbReference>
<evidence type="ECO:0000256" key="1">
    <source>
        <dbReference type="SAM" id="MobiDB-lite"/>
    </source>
</evidence>
<reference evidence="3" key="1">
    <citation type="journal article" date="2019" name="Int. J. Syst. Evol. Microbiol.">
        <title>The Global Catalogue of Microorganisms (GCM) 10K type strain sequencing project: providing services to taxonomists for standard genome sequencing and annotation.</title>
        <authorList>
            <consortium name="The Broad Institute Genomics Platform"/>
            <consortium name="The Broad Institute Genome Sequencing Center for Infectious Disease"/>
            <person name="Wu L."/>
            <person name="Ma J."/>
        </authorList>
    </citation>
    <scope>NUCLEOTIDE SEQUENCE [LARGE SCALE GENOMIC DNA]</scope>
    <source>
        <strain evidence="3">JCM 10411</strain>
    </source>
</reference>
<dbReference type="EMBL" id="JBHSOA010000111">
    <property type="protein sequence ID" value="MFC5856439.1"/>
    <property type="molecule type" value="Genomic_DNA"/>
</dbReference>
<sequence length="328" mass="36389">MVSDLLREPPAPARVPAQAVRAHEPAREESEAALRRAREATAISPGRAQGAYEQAQQLAAEVRDRTEAAVERAVLPQLGEGDDDFARERAAGEKRLAEGQRQREMAAVPSWKSRPYGKRSDADLSRAVGLAHEAAGIAERGAREAAEKACVLEERLARERAAGQTRGQAVAAEAATLLDQAEAKQAAQQLARELNAKARAEELSRYLTDHLDPKKNMSRLELRIDRRDAQRLTSLQGEATKYTEAALKSRQTVAAVRTEQARRADIAEKFPELHEKETRARRSYAIEQKPRPSSGPRRPRSRRPPTGTRRPQRAAEDRPRAGKTCWTQ</sequence>
<evidence type="ECO:0000313" key="3">
    <source>
        <dbReference type="Proteomes" id="UP001596180"/>
    </source>
</evidence>
<proteinExistence type="predicted"/>
<evidence type="ECO:0000313" key="2">
    <source>
        <dbReference type="EMBL" id="MFC5856439.1"/>
    </source>
</evidence>
<feature type="region of interest" description="Disordered" evidence="1">
    <location>
        <begin position="73"/>
        <end position="119"/>
    </location>
</feature>
<organism evidence="2 3">
    <name type="scientific">Streptomyces chlorus</name>
    <dbReference type="NCBI Taxonomy" id="887452"/>
    <lineage>
        <taxon>Bacteria</taxon>
        <taxon>Bacillati</taxon>
        <taxon>Actinomycetota</taxon>
        <taxon>Actinomycetes</taxon>
        <taxon>Kitasatosporales</taxon>
        <taxon>Streptomycetaceae</taxon>
        <taxon>Streptomyces</taxon>
    </lineage>
</organism>
<feature type="compositionally biased region" description="Basic and acidic residues" evidence="1">
    <location>
        <begin position="84"/>
        <end position="104"/>
    </location>
</feature>
<dbReference type="RefSeq" id="WP_381370879.1">
    <property type="nucleotide sequence ID" value="NZ_JBHSOA010000111.1"/>
</dbReference>
<gene>
    <name evidence="2" type="ORF">ACFPZI_33160</name>
</gene>
<protein>
    <submittedName>
        <fullName evidence="2">Uncharacterized protein</fullName>
    </submittedName>
</protein>
<feature type="region of interest" description="Disordered" evidence="1">
    <location>
        <begin position="256"/>
        <end position="328"/>
    </location>
</feature>
<accession>A0ABW1EAA6</accession>
<feature type="compositionally biased region" description="Basic and acidic residues" evidence="1">
    <location>
        <begin position="259"/>
        <end position="280"/>
    </location>
</feature>
<feature type="compositionally biased region" description="Basic and acidic residues" evidence="1">
    <location>
        <begin position="21"/>
        <end position="39"/>
    </location>
</feature>
<keyword evidence="3" id="KW-1185">Reference proteome</keyword>